<evidence type="ECO:0000313" key="2">
    <source>
        <dbReference type="EMBL" id="KAK6341333.1"/>
    </source>
</evidence>
<name>A0AAV9UFM6_9PEZI</name>
<protein>
    <submittedName>
        <fullName evidence="2">Uncharacterized protein</fullName>
    </submittedName>
</protein>
<evidence type="ECO:0000256" key="1">
    <source>
        <dbReference type="SAM" id="MobiDB-lite"/>
    </source>
</evidence>
<accession>A0AAV9UFM6</accession>
<feature type="compositionally biased region" description="Low complexity" evidence="1">
    <location>
        <begin position="89"/>
        <end position="100"/>
    </location>
</feature>
<feature type="region of interest" description="Disordered" evidence="1">
    <location>
        <begin position="1"/>
        <end position="139"/>
    </location>
</feature>
<organism evidence="2 3">
    <name type="scientific">Orbilia brochopaga</name>
    <dbReference type="NCBI Taxonomy" id="3140254"/>
    <lineage>
        <taxon>Eukaryota</taxon>
        <taxon>Fungi</taxon>
        <taxon>Dikarya</taxon>
        <taxon>Ascomycota</taxon>
        <taxon>Pezizomycotina</taxon>
        <taxon>Orbiliomycetes</taxon>
        <taxon>Orbiliales</taxon>
        <taxon>Orbiliaceae</taxon>
        <taxon>Orbilia</taxon>
    </lineage>
</organism>
<dbReference type="Proteomes" id="UP001375240">
    <property type="component" value="Unassembled WGS sequence"/>
</dbReference>
<sequence>MAAKKSVPPSPELPASRFRTRSERARSVTVPPETAPASPVESEVESEVESGSEATDTRSKKSIASKRSAASKKSTTSKKPTTSKKSKASNKNSQKPAAANKDSKKSTAPRTASKRGRDFDDEANAVRATPAKRGKIEGVFSRAKILAKDGLKYPPDFSVASKKPQRRMVTNHLTPTDQARALRKTGKAPGTSAAKDIKEEDDVIQVGSDRVSFQTESDDVSIKIESDDDNGLPPIDENGRRHRRTEAELLVIYAKTLPAIGKLRYKSKVTRSGKSFGSS</sequence>
<reference evidence="2 3" key="1">
    <citation type="submission" date="2019-10" db="EMBL/GenBank/DDBJ databases">
        <authorList>
            <person name="Palmer J.M."/>
        </authorList>
    </citation>
    <scope>NUCLEOTIDE SEQUENCE [LARGE SCALE GENOMIC DNA]</scope>
    <source>
        <strain evidence="2 3">TWF696</strain>
    </source>
</reference>
<evidence type="ECO:0000313" key="3">
    <source>
        <dbReference type="Proteomes" id="UP001375240"/>
    </source>
</evidence>
<keyword evidence="3" id="KW-1185">Reference proteome</keyword>
<feature type="region of interest" description="Disordered" evidence="1">
    <location>
        <begin position="152"/>
        <end position="196"/>
    </location>
</feature>
<proteinExistence type="predicted"/>
<comment type="caution">
    <text evidence="2">The sequence shown here is derived from an EMBL/GenBank/DDBJ whole genome shotgun (WGS) entry which is preliminary data.</text>
</comment>
<dbReference type="EMBL" id="JAVHNQ010000007">
    <property type="protein sequence ID" value="KAK6341333.1"/>
    <property type="molecule type" value="Genomic_DNA"/>
</dbReference>
<gene>
    <name evidence="2" type="ORF">TWF696_008412</name>
</gene>
<dbReference type="AlphaFoldDB" id="A0AAV9UFM6"/>
<feature type="compositionally biased region" description="Low complexity" evidence="1">
    <location>
        <begin position="65"/>
        <end position="80"/>
    </location>
</feature>